<keyword evidence="1" id="KW-1133">Transmembrane helix</keyword>
<protein>
    <submittedName>
        <fullName evidence="2">Uncharacterized protein</fullName>
    </submittedName>
</protein>
<organism evidence="2 3">
    <name type="scientific">Caenorhabditis remanei</name>
    <name type="common">Caenorhabditis vulgaris</name>
    <dbReference type="NCBI Taxonomy" id="31234"/>
    <lineage>
        <taxon>Eukaryota</taxon>
        <taxon>Metazoa</taxon>
        <taxon>Ecdysozoa</taxon>
        <taxon>Nematoda</taxon>
        <taxon>Chromadorea</taxon>
        <taxon>Rhabditida</taxon>
        <taxon>Rhabditina</taxon>
        <taxon>Rhabditomorpha</taxon>
        <taxon>Rhabditoidea</taxon>
        <taxon>Rhabditidae</taxon>
        <taxon>Peloderinae</taxon>
        <taxon>Caenorhabditis</taxon>
    </lineage>
</organism>
<dbReference type="RefSeq" id="XP_053586387.1">
    <property type="nucleotide sequence ID" value="XM_053726810.1"/>
</dbReference>
<proteinExistence type="predicted"/>
<evidence type="ECO:0000256" key="1">
    <source>
        <dbReference type="SAM" id="Phobius"/>
    </source>
</evidence>
<gene>
    <name evidence="2" type="ORF">GCK72_008408</name>
</gene>
<dbReference type="KEGG" id="crq:GCK72_008408"/>
<sequence length="114" mass="13268">MLRNPRKQAGIEEVRRIIKEQSSRKNVSDIIYILLHLLSFIALTLSSIGIIRLRIALDLRFVDVPFLIIYFLFFIGFSLAALIMAIKNWRLFEEIKKCGEPNSKINEKSLCMKL</sequence>
<name>A0A6A5H110_CAERE</name>
<feature type="transmembrane region" description="Helical" evidence="1">
    <location>
        <begin position="30"/>
        <end position="55"/>
    </location>
</feature>
<comment type="caution">
    <text evidence="2">The sequence shown here is derived from an EMBL/GenBank/DDBJ whole genome shotgun (WGS) entry which is preliminary data.</text>
</comment>
<evidence type="ECO:0000313" key="3">
    <source>
        <dbReference type="Proteomes" id="UP000483820"/>
    </source>
</evidence>
<reference evidence="2 3" key="1">
    <citation type="submission" date="2019-12" db="EMBL/GenBank/DDBJ databases">
        <title>Chromosome-level assembly of the Caenorhabditis remanei genome.</title>
        <authorList>
            <person name="Teterina A.A."/>
            <person name="Willis J.H."/>
            <person name="Phillips P.C."/>
        </authorList>
    </citation>
    <scope>NUCLEOTIDE SEQUENCE [LARGE SCALE GENOMIC DNA]</scope>
    <source>
        <strain evidence="2 3">PX506</strain>
        <tissue evidence="2">Whole organism</tissue>
    </source>
</reference>
<dbReference type="AlphaFoldDB" id="A0A6A5H110"/>
<keyword evidence="1" id="KW-0812">Transmembrane</keyword>
<keyword evidence="1" id="KW-0472">Membrane</keyword>
<dbReference type="Proteomes" id="UP000483820">
    <property type="component" value="Chromosome III"/>
</dbReference>
<dbReference type="GeneID" id="9797995"/>
<accession>A0A6A5H110</accession>
<feature type="transmembrane region" description="Helical" evidence="1">
    <location>
        <begin position="67"/>
        <end position="86"/>
    </location>
</feature>
<evidence type="ECO:0000313" key="2">
    <source>
        <dbReference type="EMBL" id="KAF1760162.1"/>
    </source>
</evidence>
<dbReference type="CTD" id="9797995"/>
<dbReference type="EMBL" id="WUAV01000003">
    <property type="protein sequence ID" value="KAF1760162.1"/>
    <property type="molecule type" value="Genomic_DNA"/>
</dbReference>